<feature type="chain" id="PRO_5047185022" evidence="3">
    <location>
        <begin position="27"/>
        <end position="564"/>
    </location>
</feature>
<evidence type="ECO:0000313" key="5">
    <source>
        <dbReference type="EMBL" id="MFC3881060.1"/>
    </source>
</evidence>
<dbReference type="Gene3D" id="3.20.20.140">
    <property type="entry name" value="Metal-dependent hydrolases"/>
    <property type="match status" value="2"/>
</dbReference>
<dbReference type="InterPro" id="IPR032466">
    <property type="entry name" value="Metal_Hydrolase"/>
</dbReference>
<name>A0ABV8ATT4_9BACT</name>
<dbReference type="SUPFAM" id="SSF51556">
    <property type="entry name" value="Metallo-dependent hydrolases"/>
    <property type="match status" value="1"/>
</dbReference>
<keyword evidence="1" id="KW-0175">Coiled coil</keyword>
<accession>A0ABV8ATT4</accession>
<dbReference type="Pfam" id="PF01979">
    <property type="entry name" value="Amidohydro_1"/>
    <property type="match status" value="1"/>
</dbReference>
<evidence type="ECO:0000256" key="3">
    <source>
        <dbReference type="SAM" id="SignalP"/>
    </source>
</evidence>
<feature type="compositionally biased region" description="Basic and acidic residues" evidence="2">
    <location>
        <begin position="105"/>
        <end position="114"/>
    </location>
</feature>
<keyword evidence="6" id="KW-1185">Reference proteome</keyword>
<dbReference type="Proteomes" id="UP001595805">
    <property type="component" value="Unassembled WGS sequence"/>
</dbReference>
<feature type="coiled-coil region" evidence="1">
    <location>
        <begin position="314"/>
        <end position="348"/>
    </location>
</feature>
<gene>
    <name evidence="5" type="ORF">ACFOSV_12775</name>
</gene>
<evidence type="ECO:0000256" key="2">
    <source>
        <dbReference type="SAM" id="MobiDB-lite"/>
    </source>
</evidence>
<keyword evidence="3" id="KW-0732">Signal</keyword>
<feature type="region of interest" description="Disordered" evidence="2">
    <location>
        <begin position="101"/>
        <end position="122"/>
    </location>
</feature>
<dbReference type="SUPFAM" id="SSF51338">
    <property type="entry name" value="Composite domain of metallo-dependent hydrolases"/>
    <property type="match status" value="1"/>
</dbReference>
<dbReference type="InterPro" id="IPR006680">
    <property type="entry name" value="Amidohydro-rel"/>
</dbReference>
<reference evidence="6" key="1">
    <citation type="journal article" date="2019" name="Int. J. Syst. Evol. Microbiol.">
        <title>The Global Catalogue of Microorganisms (GCM) 10K type strain sequencing project: providing services to taxonomists for standard genome sequencing and annotation.</title>
        <authorList>
            <consortium name="The Broad Institute Genomics Platform"/>
            <consortium name="The Broad Institute Genome Sequencing Center for Infectious Disease"/>
            <person name="Wu L."/>
            <person name="Ma J."/>
        </authorList>
    </citation>
    <scope>NUCLEOTIDE SEQUENCE [LARGE SCALE GENOMIC DNA]</scope>
    <source>
        <strain evidence="6">CCUG 60523</strain>
    </source>
</reference>
<dbReference type="PANTHER" id="PTHR43135">
    <property type="entry name" value="ALPHA-D-RIBOSE 1-METHYLPHOSPHONATE 5-TRIPHOSPHATE DIPHOSPHATASE"/>
    <property type="match status" value="1"/>
</dbReference>
<dbReference type="RefSeq" id="WP_377906401.1">
    <property type="nucleotide sequence ID" value="NZ_JBHRZS010000007.1"/>
</dbReference>
<evidence type="ECO:0000313" key="6">
    <source>
        <dbReference type="Proteomes" id="UP001595805"/>
    </source>
</evidence>
<sequence>MKKTLSRLVVSTLMLSIWFTSQNSWAQSDPTGMRRITDTYAITNATVFTAPGKEGMKATVLMRNGIIAGMGANLSIPSEARVIAGDSLYIYPGFLAGNSDAGVTKPEDPERPKDFVSSNPPDEIAGITPWRSAVDQYSTSGSGVDDLRKAGFTVVQVSPDGGMIAGKSAIMVLGNPDHSNLIAENTALATSFRSARGMYPGTAAGVMAKFRDVYKNAELTKTHAAKYNSSTGARRPEITDTNQAMMDVISGEVPVLFSADDEFEIRRVLKLQKELGFKLILTDLENYADVIPEIKASGAGVLIKLEVPDDKASKKEMDDASEDAKMQLERVKQAYQEAVSQAAKLEEAGIPFAFSASDIKANDVMSALKTMMENGLSEAGAMAALTTNPANMLGLSKVAGTLAQGKMANMVIATGPLFEEDSQIKHVVVDGYIFDYETKSKKAKSANGASSDVQIEGVWDYETESPAGSGEGTITISKSGDEYEGTITYDDPSGSGKASAPISNIELNGNSLSFTFQVNAQGMSIDIEVSGDITGNTMDGSMSLGQFGSFPLTATLNPSQTTIK</sequence>
<dbReference type="InterPro" id="IPR011059">
    <property type="entry name" value="Metal-dep_hydrolase_composite"/>
</dbReference>
<feature type="domain" description="Amidohydrolase-related" evidence="4">
    <location>
        <begin position="341"/>
        <end position="431"/>
    </location>
</feature>
<dbReference type="EMBL" id="JBHRZS010000007">
    <property type="protein sequence ID" value="MFC3881060.1"/>
    <property type="molecule type" value="Genomic_DNA"/>
</dbReference>
<evidence type="ECO:0000256" key="1">
    <source>
        <dbReference type="SAM" id="Coils"/>
    </source>
</evidence>
<dbReference type="PANTHER" id="PTHR43135:SF3">
    <property type="entry name" value="ALPHA-D-RIBOSE 1-METHYLPHOSPHONATE 5-TRIPHOSPHATE DIPHOSPHATASE"/>
    <property type="match status" value="1"/>
</dbReference>
<evidence type="ECO:0000259" key="4">
    <source>
        <dbReference type="Pfam" id="PF01979"/>
    </source>
</evidence>
<proteinExistence type="predicted"/>
<organism evidence="5 6">
    <name type="scientific">Algoriphagus namhaensis</name>
    <dbReference type="NCBI Taxonomy" id="915353"/>
    <lineage>
        <taxon>Bacteria</taxon>
        <taxon>Pseudomonadati</taxon>
        <taxon>Bacteroidota</taxon>
        <taxon>Cytophagia</taxon>
        <taxon>Cytophagales</taxon>
        <taxon>Cyclobacteriaceae</taxon>
        <taxon>Algoriphagus</taxon>
    </lineage>
</organism>
<protein>
    <submittedName>
        <fullName evidence="5">Amidohydrolase family protein</fullName>
    </submittedName>
</protein>
<dbReference type="InterPro" id="IPR051781">
    <property type="entry name" value="Metallo-dep_Hydrolase"/>
</dbReference>
<comment type="caution">
    <text evidence="5">The sequence shown here is derived from an EMBL/GenBank/DDBJ whole genome shotgun (WGS) entry which is preliminary data.</text>
</comment>
<feature type="signal peptide" evidence="3">
    <location>
        <begin position="1"/>
        <end position="26"/>
    </location>
</feature>